<dbReference type="Gramene" id="TRITD3Av1G283450.2">
    <property type="protein sequence ID" value="TRITD3Av1G283450.2"/>
    <property type="gene ID" value="TRITD3Av1G283450"/>
</dbReference>
<proteinExistence type="inferred from homology"/>
<evidence type="ECO:0000313" key="11">
    <source>
        <dbReference type="Proteomes" id="UP000324705"/>
    </source>
</evidence>
<reference evidence="10 11" key="1">
    <citation type="submission" date="2017-09" db="EMBL/GenBank/DDBJ databases">
        <authorList>
            <consortium name="International Durum Wheat Genome Sequencing Consortium (IDWGSC)"/>
            <person name="Milanesi L."/>
        </authorList>
    </citation>
    <scope>NUCLEOTIDE SEQUENCE [LARGE SCALE GENOMIC DNA]</scope>
    <source>
        <strain evidence="11">cv. Svevo</strain>
    </source>
</reference>
<sequence length="392" mass="43065">MPPRCPPSLRMFTSSEWPQTSTVFLATTSPAMSWGAASYSRRTHPRTPPMMAQPRLLLLAAAVVLSLSLCDAHNKLAKKSDDVVNGPLLTSKLNAKRTLIVGPNDEFKTIQSAIDAVPDGNTEWVVVHLRAGVYAEKVVIPETKPFIFVRGNGKGRTSISYESASPHNTESATFAVHADNVVVFGISFRNAARAGLPNNPEIRTVATMVSGDKVAFYHCAFYSPHHTLFDSTGRHYYESCYIQGNIDFIFGGGQSIFQCAEIFVKPDRRTPILGSITAQDRKEESGSSGFVFLKGKVYGVGEVYLGRANEAYSRVVFADTYLSKTVNPAGWTNYNFSGSTEHVMLGEFNCTGPGADASQRVPWSRRLDQAEAAKFLTVDFINGKDWLPAFYY</sequence>
<dbReference type="EMBL" id="LT934115">
    <property type="protein sequence ID" value="VAH70239.1"/>
    <property type="molecule type" value="Genomic_DNA"/>
</dbReference>
<dbReference type="InterPro" id="IPR011050">
    <property type="entry name" value="Pectin_lyase_fold/virulence"/>
</dbReference>
<comment type="function">
    <text evidence="8">Acts in the modification of cell walls via demethylesterification of cell wall pectin.</text>
</comment>
<dbReference type="FunFam" id="2.160.20.10:FF:000013">
    <property type="entry name" value="Pectinesterase"/>
    <property type="match status" value="1"/>
</dbReference>
<dbReference type="Gene3D" id="2.160.20.10">
    <property type="entry name" value="Single-stranded right-handed beta-helix, Pectin lyase-like"/>
    <property type="match status" value="1"/>
</dbReference>
<dbReference type="PANTHER" id="PTHR31321">
    <property type="entry name" value="ACYL-COA THIOESTER HYDROLASE YBHC-RELATED"/>
    <property type="match status" value="1"/>
</dbReference>
<dbReference type="Proteomes" id="UP000324705">
    <property type="component" value="Chromosome 3A"/>
</dbReference>
<dbReference type="Pfam" id="PF01095">
    <property type="entry name" value="Pectinesterase"/>
    <property type="match status" value="1"/>
</dbReference>
<dbReference type="GO" id="GO:0030599">
    <property type="term" value="F:pectinesterase activity"/>
    <property type="evidence" value="ECO:0007669"/>
    <property type="project" value="UniProtKB-EC"/>
</dbReference>
<dbReference type="AlphaFoldDB" id="A0A9R0VUJ6"/>
<evidence type="ECO:0000256" key="6">
    <source>
        <dbReference type="ARBA" id="ARBA00023180"/>
    </source>
</evidence>
<comment type="pathway">
    <text evidence="1">Glycan metabolism; pectin degradation; 2-dehydro-3-deoxy-D-gluconate from pectin: step 1/5.</text>
</comment>
<evidence type="ECO:0000259" key="9">
    <source>
        <dbReference type="Pfam" id="PF01095"/>
    </source>
</evidence>
<evidence type="ECO:0000256" key="8">
    <source>
        <dbReference type="ARBA" id="ARBA00057335"/>
    </source>
</evidence>
<dbReference type="GO" id="GO:0045490">
    <property type="term" value="P:pectin catabolic process"/>
    <property type="evidence" value="ECO:0007669"/>
    <property type="project" value="TreeGrafter"/>
</dbReference>
<dbReference type="SUPFAM" id="SSF51126">
    <property type="entry name" value="Pectin lyase-like"/>
    <property type="match status" value="1"/>
</dbReference>
<evidence type="ECO:0000256" key="4">
    <source>
        <dbReference type="ARBA" id="ARBA00022801"/>
    </source>
</evidence>
<evidence type="ECO:0000313" key="10">
    <source>
        <dbReference type="EMBL" id="VAH70239.1"/>
    </source>
</evidence>
<evidence type="ECO:0000256" key="2">
    <source>
        <dbReference type="ARBA" id="ARBA00008891"/>
    </source>
</evidence>
<gene>
    <name evidence="10" type="ORF">TRITD_3Av1G283450</name>
</gene>
<dbReference type="InterPro" id="IPR012334">
    <property type="entry name" value="Pectin_lyas_fold"/>
</dbReference>
<dbReference type="PANTHER" id="PTHR31321:SF98">
    <property type="entry name" value="PECTINESTERASE 67-RELATED"/>
    <property type="match status" value="1"/>
</dbReference>
<evidence type="ECO:0000256" key="7">
    <source>
        <dbReference type="ARBA" id="ARBA00047928"/>
    </source>
</evidence>
<dbReference type="GO" id="GO:0042545">
    <property type="term" value="P:cell wall modification"/>
    <property type="evidence" value="ECO:0007669"/>
    <property type="project" value="InterPro"/>
</dbReference>
<evidence type="ECO:0000256" key="5">
    <source>
        <dbReference type="ARBA" id="ARBA00023085"/>
    </source>
</evidence>
<dbReference type="OMA" id="TWAQANH"/>
<comment type="catalytic activity">
    <reaction evidence="7">
        <text>[(1-&gt;4)-alpha-D-galacturonosyl methyl ester](n) + n H2O = [(1-&gt;4)-alpha-D-galacturonosyl](n) + n methanol + n H(+)</text>
        <dbReference type="Rhea" id="RHEA:22380"/>
        <dbReference type="Rhea" id="RHEA-COMP:14570"/>
        <dbReference type="Rhea" id="RHEA-COMP:14573"/>
        <dbReference type="ChEBI" id="CHEBI:15377"/>
        <dbReference type="ChEBI" id="CHEBI:15378"/>
        <dbReference type="ChEBI" id="CHEBI:17790"/>
        <dbReference type="ChEBI" id="CHEBI:140522"/>
        <dbReference type="ChEBI" id="CHEBI:140523"/>
        <dbReference type="EC" id="3.1.1.11"/>
    </reaction>
</comment>
<keyword evidence="6" id="KW-0325">Glycoprotein</keyword>
<feature type="domain" description="Pectinesterase catalytic" evidence="9">
    <location>
        <begin position="105"/>
        <end position="383"/>
    </location>
</feature>
<accession>A0A9R0VUJ6</accession>
<evidence type="ECO:0000256" key="3">
    <source>
        <dbReference type="ARBA" id="ARBA00013229"/>
    </source>
</evidence>
<evidence type="ECO:0000256" key="1">
    <source>
        <dbReference type="ARBA" id="ARBA00005184"/>
    </source>
</evidence>
<organism evidence="10 11">
    <name type="scientific">Triticum turgidum subsp. durum</name>
    <name type="common">Durum wheat</name>
    <name type="synonym">Triticum durum</name>
    <dbReference type="NCBI Taxonomy" id="4567"/>
    <lineage>
        <taxon>Eukaryota</taxon>
        <taxon>Viridiplantae</taxon>
        <taxon>Streptophyta</taxon>
        <taxon>Embryophyta</taxon>
        <taxon>Tracheophyta</taxon>
        <taxon>Spermatophyta</taxon>
        <taxon>Magnoliopsida</taxon>
        <taxon>Liliopsida</taxon>
        <taxon>Poales</taxon>
        <taxon>Poaceae</taxon>
        <taxon>BOP clade</taxon>
        <taxon>Pooideae</taxon>
        <taxon>Triticodae</taxon>
        <taxon>Triticeae</taxon>
        <taxon>Triticinae</taxon>
        <taxon>Triticum</taxon>
    </lineage>
</organism>
<dbReference type="InterPro" id="IPR000070">
    <property type="entry name" value="Pectinesterase_cat"/>
</dbReference>
<name>A0A9R0VUJ6_TRITD</name>
<keyword evidence="4" id="KW-0378">Hydrolase</keyword>
<protein>
    <recommendedName>
        <fullName evidence="3">pectinesterase</fullName>
        <ecNumber evidence="3">3.1.1.11</ecNumber>
    </recommendedName>
</protein>
<keyword evidence="5" id="KW-0063">Aspartyl esterase</keyword>
<keyword evidence="11" id="KW-1185">Reference proteome</keyword>
<dbReference type="EC" id="3.1.1.11" evidence="3"/>
<comment type="similarity">
    <text evidence="2">Belongs to the pectinesterase family.</text>
</comment>